<dbReference type="InterPro" id="IPR057951">
    <property type="entry name" value="CPSF6/7_RSLD_N"/>
</dbReference>
<dbReference type="GO" id="GO:0005634">
    <property type="term" value="C:nucleus"/>
    <property type="evidence" value="ECO:0007669"/>
    <property type="project" value="UniProtKB-SubCell"/>
</dbReference>
<dbReference type="Pfam" id="PF25524">
    <property type="entry name" value="RSLD_CPSF6"/>
    <property type="match status" value="1"/>
</dbReference>
<feature type="compositionally biased region" description="Pro residues" evidence="4">
    <location>
        <begin position="175"/>
        <end position="213"/>
    </location>
</feature>
<feature type="compositionally biased region" description="Basic residues" evidence="4">
    <location>
        <begin position="331"/>
        <end position="346"/>
    </location>
</feature>
<feature type="region of interest" description="Disordered" evidence="4">
    <location>
        <begin position="316"/>
        <end position="363"/>
    </location>
</feature>
<dbReference type="OrthoDB" id="10065185at2759"/>
<comment type="subcellular location">
    <subcellularLocation>
        <location evidence="1">Nucleus</location>
    </subcellularLocation>
</comment>
<keyword evidence="3" id="KW-0539">Nucleus</keyword>
<dbReference type="Proteomes" id="UP000270296">
    <property type="component" value="Unassembled WGS sequence"/>
</dbReference>
<evidence type="ECO:0000313" key="8">
    <source>
        <dbReference type="WBParaSite" id="SBAD_0000526901-mRNA-1"/>
    </source>
</evidence>
<evidence type="ECO:0000259" key="5">
    <source>
        <dbReference type="Pfam" id="PF25524"/>
    </source>
</evidence>
<evidence type="ECO:0000256" key="2">
    <source>
        <dbReference type="ARBA" id="ARBA00022664"/>
    </source>
</evidence>
<evidence type="ECO:0000256" key="3">
    <source>
        <dbReference type="ARBA" id="ARBA00023242"/>
    </source>
</evidence>
<feature type="domain" description="CPSF6/7 RSLD" evidence="5">
    <location>
        <begin position="244"/>
        <end position="338"/>
    </location>
</feature>
<dbReference type="InterPro" id="IPR012677">
    <property type="entry name" value="Nucleotide-bd_a/b_plait_sf"/>
</dbReference>
<organism evidence="8">
    <name type="scientific">Soboliphyme baturini</name>
    <dbReference type="NCBI Taxonomy" id="241478"/>
    <lineage>
        <taxon>Eukaryota</taxon>
        <taxon>Metazoa</taxon>
        <taxon>Ecdysozoa</taxon>
        <taxon>Nematoda</taxon>
        <taxon>Enoplea</taxon>
        <taxon>Dorylaimia</taxon>
        <taxon>Dioctophymatida</taxon>
        <taxon>Dioctophymatoidea</taxon>
        <taxon>Soboliphymatidae</taxon>
        <taxon>Soboliphyme</taxon>
    </lineage>
</organism>
<dbReference type="PANTHER" id="PTHR23204">
    <property type="entry name" value="CLEAVAGE AND POLYADENYLATION SPECIFIC FACTOR"/>
    <property type="match status" value="1"/>
</dbReference>
<evidence type="ECO:0000256" key="4">
    <source>
        <dbReference type="SAM" id="MobiDB-lite"/>
    </source>
</evidence>
<evidence type="ECO:0000313" key="7">
    <source>
        <dbReference type="Proteomes" id="UP000270296"/>
    </source>
</evidence>
<keyword evidence="7" id="KW-1185">Reference proteome</keyword>
<sequence length="363" mass="39339">MIVEYIIVGNLTWWTTDQDLADAVASINVTDLVDIKFYENRANGQSKGQCMERLSTRQLHGQTPVVMPYNKQSLNQFEAATRKPGEKPPPKAGYTEKQGTPVFLGTIRIGAGGSSSTPVGGIISSGQPLRNGRSVAYRPGCQSMSGAMSLPAPMMLSGRHRNSVPVSVPPGAAPVVVPPPTPNRPPPGFPPTIRPVGPPPAPGLPPPGVPPPGSHVNPNFYPGLVSAATHGGPAMGGEHPLSDAEFEEVMNRNRTVSSSAISRAVSDAAAGDFASAIETLVTAISLIRQSRVSYDDRCKILISSLQDTLHGIEAKSYGRRSKDRSRDRSRSRERRSKRRERSRTRSRSRERYLGDYSPRRRRY</sequence>
<dbReference type="GO" id="GO:0006397">
    <property type="term" value="P:mRNA processing"/>
    <property type="evidence" value="ECO:0007669"/>
    <property type="project" value="UniProtKB-KW"/>
</dbReference>
<dbReference type="SUPFAM" id="SSF54928">
    <property type="entry name" value="RNA-binding domain, RBD"/>
    <property type="match status" value="1"/>
</dbReference>
<name>A0A183IN63_9BILA</name>
<evidence type="ECO:0000256" key="1">
    <source>
        <dbReference type="ARBA" id="ARBA00004123"/>
    </source>
</evidence>
<dbReference type="WBParaSite" id="SBAD_0000526901-mRNA-1">
    <property type="protein sequence ID" value="SBAD_0000526901-mRNA-1"/>
    <property type="gene ID" value="SBAD_0000526901"/>
</dbReference>
<dbReference type="Gene3D" id="3.30.70.330">
    <property type="match status" value="1"/>
</dbReference>
<evidence type="ECO:0000313" key="6">
    <source>
        <dbReference type="EMBL" id="VDP06154.1"/>
    </source>
</evidence>
<dbReference type="GO" id="GO:0003676">
    <property type="term" value="F:nucleic acid binding"/>
    <property type="evidence" value="ECO:0007669"/>
    <property type="project" value="InterPro"/>
</dbReference>
<feature type="region of interest" description="Disordered" evidence="4">
    <location>
        <begin position="175"/>
        <end position="217"/>
    </location>
</feature>
<dbReference type="InterPro" id="IPR034772">
    <property type="entry name" value="CPSF6/7"/>
</dbReference>
<dbReference type="InterPro" id="IPR035979">
    <property type="entry name" value="RBD_domain_sf"/>
</dbReference>
<protein>
    <submittedName>
        <fullName evidence="8">Cleavage and polyadenylation specificity factor subunit 6</fullName>
    </submittedName>
</protein>
<keyword evidence="2" id="KW-0507">mRNA processing</keyword>
<proteinExistence type="predicted"/>
<reference evidence="8" key="1">
    <citation type="submission" date="2016-06" db="UniProtKB">
        <authorList>
            <consortium name="WormBaseParasite"/>
        </authorList>
    </citation>
    <scope>IDENTIFICATION</scope>
</reference>
<reference evidence="6" key="2">
    <citation type="submission" date="2018-11" db="EMBL/GenBank/DDBJ databases">
        <authorList>
            <consortium name="Pathogen Informatics"/>
        </authorList>
    </citation>
    <scope>NUCLEOTIDE SEQUENCE [LARGE SCALE GENOMIC DNA]</scope>
</reference>
<dbReference type="AlphaFoldDB" id="A0A183IN63"/>
<gene>
    <name evidence="6" type="ORF">SBAD_LOCUS5059</name>
</gene>
<accession>A0A183IN63</accession>
<dbReference type="EMBL" id="UZAM01008728">
    <property type="protein sequence ID" value="VDP06154.1"/>
    <property type="molecule type" value="Genomic_DNA"/>
</dbReference>